<gene>
    <name evidence="2" type="ORF">sS8_1084</name>
</gene>
<keyword evidence="3" id="KW-1185">Reference proteome</keyword>
<evidence type="ECO:0000313" key="2">
    <source>
        <dbReference type="EMBL" id="BBA33046.1"/>
    </source>
</evidence>
<dbReference type="KEGG" id="mmai:sS8_1084"/>
<protein>
    <submittedName>
        <fullName evidence="2">Hydrogenase-4 component I</fullName>
    </submittedName>
</protein>
<feature type="compositionally biased region" description="Basic and acidic residues" evidence="1">
    <location>
        <begin position="33"/>
        <end position="45"/>
    </location>
</feature>
<dbReference type="Proteomes" id="UP000266313">
    <property type="component" value="Chromosome"/>
</dbReference>
<feature type="region of interest" description="Disordered" evidence="1">
    <location>
        <begin position="1"/>
        <end position="56"/>
    </location>
</feature>
<evidence type="ECO:0000313" key="3">
    <source>
        <dbReference type="Proteomes" id="UP000266313"/>
    </source>
</evidence>
<organism evidence="2 3">
    <name type="scientific">Methylocaldum marinum</name>
    <dbReference type="NCBI Taxonomy" id="1432792"/>
    <lineage>
        <taxon>Bacteria</taxon>
        <taxon>Pseudomonadati</taxon>
        <taxon>Pseudomonadota</taxon>
        <taxon>Gammaproteobacteria</taxon>
        <taxon>Methylococcales</taxon>
        <taxon>Methylococcaceae</taxon>
        <taxon>Methylocaldum</taxon>
    </lineage>
</organism>
<accession>A0A250KND2</accession>
<name>A0A250KND2_9GAMM</name>
<reference evidence="2 3" key="1">
    <citation type="submission" date="2016-12" db="EMBL/GenBank/DDBJ databases">
        <title>Genome sequencing of Methylocaldum marinum.</title>
        <authorList>
            <person name="Takeuchi M."/>
            <person name="Kamagata Y."/>
            <person name="Hiraoka S."/>
            <person name="Oshima K."/>
            <person name="Hattori M."/>
            <person name="Iwasaki W."/>
        </authorList>
    </citation>
    <scope>NUCLEOTIDE SEQUENCE [LARGE SCALE GENOMIC DNA]</scope>
    <source>
        <strain evidence="2 3">S8</strain>
    </source>
</reference>
<dbReference type="AlphaFoldDB" id="A0A250KND2"/>
<dbReference type="EMBL" id="AP017928">
    <property type="protein sequence ID" value="BBA33046.1"/>
    <property type="molecule type" value="Genomic_DNA"/>
</dbReference>
<proteinExistence type="predicted"/>
<evidence type="ECO:0000256" key="1">
    <source>
        <dbReference type="SAM" id="MobiDB-lite"/>
    </source>
</evidence>
<sequence>MNQKLKGKGTELSVRAAAKLKEPGKLISHRSGLHREERRDAKENPLPEPFSASSWM</sequence>